<feature type="compositionally biased region" description="Polar residues" evidence="1">
    <location>
        <begin position="122"/>
        <end position="134"/>
    </location>
</feature>
<feature type="compositionally biased region" description="Acidic residues" evidence="1">
    <location>
        <begin position="58"/>
        <end position="78"/>
    </location>
</feature>
<dbReference type="Proteomes" id="UP000794436">
    <property type="component" value="Unassembled WGS sequence"/>
</dbReference>
<name>A0A8K1FIA2_PYTOL</name>
<feature type="compositionally biased region" description="Polar residues" evidence="1">
    <location>
        <begin position="299"/>
        <end position="309"/>
    </location>
</feature>
<feature type="compositionally biased region" description="Basic and acidic residues" evidence="1">
    <location>
        <begin position="378"/>
        <end position="388"/>
    </location>
</feature>
<feature type="domain" description="Heterogeneous nuclear ribonucleoprotein Q acidic" evidence="2">
    <location>
        <begin position="392"/>
        <end position="460"/>
    </location>
</feature>
<feature type="region of interest" description="Disordered" evidence="1">
    <location>
        <begin position="1"/>
        <end position="163"/>
    </location>
</feature>
<dbReference type="Pfam" id="PF18360">
    <property type="entry name" value="hnRNP_Q_AcD"/>
    <property type="match status" value="2"/>
</dbReference>
<feature type="compositionally biased region" description="Basic and acidic residues" evidence="1">
    <location>
        <begin position="79"/>
        <end position="106"/>
    </location>
</feature>
<evidence type="ECO:0000313" key="3">
    <source>
        <dbReference type="EMBL" id="TMW63601.1"/>
    </source>
</evidence>
<dbReference type="AlphaFoldDB" id="A0A8K1FIA2"/>
<keyword evidence="4" id="KW-1185">Reference proteome</keyword>
<dbReference type="InterPro" id="IPR041337">
    <property type="entry name" value="hnRNP_Q_AcD"/>
</dbReference>
<proteinExistence type="predicted"/>
<gene>
    <name evidence="3" type="ORF">Poli38472_002542</name>
</gene>
<dbReference type="EMBL" id="SPLM01000072">
    <property type="protein sequence ID" value="TMW63601.1"/>
    <property type="molecule type" value="Genomic_DNA"/>
</dbReference>
<comment type="caution">
    <text evidence="3">The sequence shown here is derived from an EMBL/GenBank/DDBJ whole genome shotgun (WGS) entry which is preliminary data.</text>
</comment>
<feature type="region of interest" description="Disordered" evidence="1">
    <location>
        <begin position="297"/>
        <end position="388"/>
    </location>
</feature>
<feature type="domain" description="Heterogeneous nuclear ribonucleoprotein Q acidic" evidence="2">
    <location>
        <begin position="531"/>
        <end position="600"/>
    </location>
</feature>
<evidence type="ECO:0000313" key="4">
    <source>
        <dbReference type="Proteomes" id="UP000794436"/>
    </source>
</evidence>
<dbReference type="CDD" id="cd21039">
    <property type="entry name" value="NURR"/>
    <property type="match status" value="2"/>
</dbReference>
<evidence type="ECO:0000256" key="1">
    <source>
        <dbReference type="SAM" id="MobiDB-lite"/>
    </source>
</evidence>
<dbReference type="OrthoDB" id="127097at2759"/>
<reference evidence="3" key="1">
    <citation type="submission" date="2019-03" db="EMBL/GenBank/DDBJ databases">
        <title>Long read genome sequence of the mycoparasitic Pythium oligandrum ATCC 38472 isolated from sugarbeet rhizosphere.</title>
        <authorList>
            <person name="Gaulin E."/>
        </authorList>
    </citation>
    <scope>NUCLEOTIDE SEQUENCE</scope>
    <source>
        <strain evidence="3">ATCC 38472_TT</strain>
    </source>
</reference>
<evidence type="ECO:0000259" key="2">
    <source>
        <dbReference type="Pfam" id="PF18360"/>
    </source>
</evidence>
<feature type="compositionally biased region" description="Polar residues" evidence="1">
    <location>
        <begin position="322"/>
        <end position="334"/>
    </location>
</feature>
<sequence>MADLVASMREIAEEEEAPVRVEGVEEQVDTVEKVHETSQPENEQDPSGNDHEMTESVVTEDEEAGEDGETEPVEENADDFQHNHDEYDPAHASDEYDPAEHVVHAEDEYDPANPSHNDDNETQTTADTGSSTATKRPAADAASPTQSKSPKRARPERLPHALPAKAVDQRGLKDAAWDRLMDFESSGAFSVSQVSRAAFSSIAALPEFAQCNIVARFARTPMQDIRDKNGLIMKMYHQYLDENPHIKSLQPVSTFLAEAGDEPGLFEYGYAPPMPVTGMSSIQIPYRFGQVDKARAKVSTPTVPSTSKPQTDEFGRLIPASTAPSRPAETSTGPTDPRRAPAASAAPAAGKPVDPRRRRAEQPIAAAPTAAPAASRPADPRRRVEKTEVYNRLPRNVRSLLDAMIHEHRLPETINDNVLSRLNHLPEPVAMRAMEKFTTADLSQVENINGFLVGIINRVQERTPTNEGTPRGAPGPGFQQPLPQHHHTAPPAHLQGPPNGGMLPSPGMIPPGHVPGRFSNHPTIDLAIAALPVSVQNHLQSLVGRRILASLDEFSEKCYEVLAQLSEGLANEVLNRFAHANLTTVRNRSGFLIGVVKKCRQEYGFNG</sequence>
<feature type="compositionally biased region" description="Low complexity" evidence="1">
    <location>
        <begin position="362"/>
        <end position="377"/>
    </location>
</feature>
<feature type="compositionally biased region" description="Low complexity" evidence="1">
    <location>
        <begin position="340"/>
        <end position="349"/>
    </location>
</feature>
<organism evidence="3 4">
    <name type="scientific">Pythium oligandrum</name>
    <name type="common">Mycoparasitic fungus</name>
    <dbReference type="NCBI Taxonomy" id="41045"/>
    <lineage>
        <taxon>Eukaryota</taxon>
        <taxon>Sar</taxon>
        <taxon>Stramenopiles</taxon>
        <taxon>Oomycota</taxon>
        <taxon>Peronosporomycetes</taxon>
        <taxon>Pythiales</taxon>
        <taxon>Pythiaceae</taxon>
        <taxon>Pythium</taxon>
    </lineage>
</organism>
<protein>
    <recommendedName>
        <fullName evidence="2">Heterogeneous nuclear ribonucleoprotein Q acidic domain-containing protein</fullName>
    </recommendedName>
</protein>
<accession>A0A8K1FIA2</accession>
<feature type="region of interest" description="Disordered" evidence="1">
    <location>
        <begin position="462"/>
        <end position="509"/>
    </location>
</feature>